<comment type="caution">
    <text evidence="5">The sequence shown here is derived from an EMBL/GenBank/DDBJ whole genome shotgun (WGS) entry which is preliminary data.</text>
</comment>
<dbReference type="PATRIC" id="fig|582.24.peg.4500"/>
<proteinExistence type="predicted"/>
<organism evidence="5 6">
    <name type="scientific">Morganella morganii</name>
    <name type="common">Proteus morganii</name>
    <dbReference type="NCBI Taxonomy" id="582"/>
    <lineage>
        <taxon>Bacteria</taxon>
        <taxon>Pseudomonadati</taxon>
        <taxon>Pseudomonadota</taxon>
        <taxon>Gammaproteobacteria</taxon>
        <taxon>Enterobacterales</taxon>
        <taxon>Morganellaceae</taxon>
        <taxon>Morganella</taxon>
    </lineage>
</organism>
<feature type="domain" description="ZinT" evidence="4">
    <location>
        <begin position="35"/>
        <end position="214"/>
    </location>
</feature>
<evidence type="ECO:0000259" key="4">
    <source>
        <dbReference type="Pfam" id="PF09223"/>
    </source>
</evidence>
<dbReference type="InterPro" id="IPR012674">
    <property type="entry name" value="Calycin"/>
</dbReference>
<evidence type="ECO:0000313" key="6">
    <source>
        <dbReference type="Proteomes" id="UP000032582"/>
    </source>
</evidence>
<sequence>MTVKSVLPLLLLAGLFSGAAAAHGHHHDKPQTEAQRKAAEGIFADKDVKDRQLSDWDGVWQSVAPYLASGGLDPVMQAKAAKNGDKTAEEYRAYYTKGYKTDVDMIGIENNIIEFHRGDKVDQCEYQYAGYRILNYTSGKKGARYLFECKDKNSHAPKYIQFSDHIIAPEKAGHFHLYMGNESQEALLTQLDNWPTYYPYTMSGKDIVHDMLHH</sequence>
<protein>
    <submittedName>
        <fullName evidence="5">Zinc/cadmium-binding protein</fullName>
    </submittedName>
</protein>
<dbReference type="NCBIfam" id="NF007639">
    <property type="entry name" value="PRK10306.1"/>
    <property type="match status" value="1"/>
</dbReference>
<dbReference type="Gene3D" id="2.40.128.20">
    <property type="match status" value="1"/>
</dbReference>
<evidence type="ECO:0000313" key="5">
    <source>
        <dbReference type="EMBL" id="KJF77199.1"/>
    </source>
</evidence>
<dbReference type="GO" id="GO:0008270">
    <property type="term" value="F:zinc ion binding"/>
    <property type="evidence" value="ECO:0007669"/>
    <property type="project" value="InterPro"/>
</dbReference>
<keyword evidence="1 3" id="KW-0732">Signal</keyword>
<keyword evidence="2" id="KW-0862">Zinc</keyword>
<dbReference type="SUPFAM" id="SSF50814">
    <property type="entry name" value="Lipocalins"/>
    <property type="match status" value="1"/>
</dbReference>
<dbReference type="Pfam" id="PF09223">
    <property type="entry name" value="ZinT"/>
    <property type="match status" value="1"/>
</dbReference>
<accession>A0A0D8L620</accession>
<feature type="chain" id="PRO_5002332309" evidence="3">
    <location>
        <begin position="23"/>
        <end position="214"/>
    </location>
</feature>
<name>A0A0D8L620_MORMO</name>
<evidence type="ECO:0000256" key="1">
    <source>
        <dbReference type="ARBA" id="ARBA00022729"/>
    </source>
</evidence>
<dbReference type="EMBL" id="JZSH01000179">
    <property type="protein sequence ID" value="KJF77199.1"/>
    <property type="molecule type" value="Genomic_DNA"/>
</dbReference>
<evidence type="ECO:0000256" key="3">
    <source>
        <dbReference type="SAM" id="SignalP"/>
    </source>
</evidence>
<dbReference type="AlphaFoldDB" id="A0A0D8L620"/>
<evidence type="ECO:0000256" key="2">
    <source>
        <dbReference type="ARBA" id="ARBA00022833"/>
    </source>
</evidence>
<dbReference type="Proteomes" id="UP000032582">
    <property type="component" value="Unassembled WGS sequence"/>
</dbReference>
<dbReference type="InterPro" id="IPR015304">
    <property type="entry name" value="ZinT_dom"/>
</dbReference>
<feature type="signal peptide" evidence="3">
    <location>
        <begin position="1"/>
        <end position="22"/>
    </location>
</feature>
<reference evidence="5 6" key="1">
    <citation type="submission" date="2015-02" db="EMBL/GenBank/DDBJ databases">
        <title>Whole genome shotgun sequencing of cultured foodborne pathogen.</title>
        <authorList>
            <person name="Timme R."/>
            <person name="Allard M.W."/>
            <person name="Strain E."/>
            <person name="Evans P.S."/>
            <person name="Brown E."/>
        </authorList>
    </citation>
    <scope>NUCLEOTIDE SEQUENCE [LARGE SCALE GENOMIC DNA]</scope>
    <source>
        <strain evidence="5 6">GCSL-TSO-24</strain>
    </source>
</reference>
<gene>
    <name evidence="5" type="ORF">UA45_14220</name>
</gene>